<evidence type="ECO:0000313" key="9">
    <source>
        <dbReference type="Proteomes" id="UP000245207"/>
    </source>
</evidence>
<comment type="subcellular location">
    <subcellularLocation>
        <location evidence="1">Membrane</location>
        <topology evidence="1">Multi-pass membrane protein</topology>
    </subcellularLocation>
</comment>
<evidence type="ECO:0000256" key="4">
    <source>
        <dbReference type="ARBA" id="ARBA00022989"/>
    </source>
</evidence>
<name>A0A2U1NUI9_ARTAN</name>
<reference evidence="8 9" key="1">
    <citation type="journal article" date="2018" name="Mol. Plant">
        <title>The genome of Artemisia annua provides insight into the evolution of Asteraceae family and artemisinin biosynthesis.</title>
        <authorList>
            <person name="Shen Q."/>
            <person name="Zhang L."/>
            <person name="Liao Z."/>
            <person name="Wang S."/>
            <person name="Yan T."/>
            <person name="Shi P."/>
            <person name="Liu M."/>
            <person name="Fu X."/>
            <person name="Pan Q."/>
            <person name="Wang Y."/>
            <person name="Lv Z."/>
            <person name="Lu X."/>
            <person name="Zhang F."/>
            <person name="Jiang W."/>
            <person name="Ma Y."/>
            <person name="Chen M."/>
            <person name="Hao X."/>
            <person name="Li L."/>
            <person name="Tang Y."/>
            <person name="Lv G."/>
            <person name="Zhou Y."/>
            <person name="Sun X."/>
            <person name="Brodelius P.E."/>
            <person name="Rose J.K.C."/>
            <person name="Tang K."/>
        </authorList>
    </citation>
    <scope>NUCLEOTIDE SEQUENCE [LARGE SCALE GENOMIC DNA]</scope>
    <source>
        <strain evidence="9">cv. Huhao1</strain>
        <tissue evidence="8">Leaf</tissue>
    </source>
</reference>
<accession>A0A2U1NUI9</accession>
<dbReference type="InterPro" id="IPR050925">
    <property type="entry name" value="Rhomboid_protease_S54"/>
</dbReference>
<evidence type="ECO:0000313" key="8">
    <source>
        <dbReference type="EMBL" id="PWA77185.1"/>
    </source>
</evidence>
<dbReference type="InterPro" id="IPR035952">
    <property type="entry name" value="Rhomboid-like_sf"/>
</dbReference>
<dbReference type="GO" id="GO:0031969">
    <property type="term" value="C:chloroplast membrane"/>
    <property type="evidence" value="ECO:0007669"/>
    <property type="project" value="TreeGrafter"/>
</dbReference>
<keyword evidence="4 6" id="KW-1133">Transmembrane helix</keyword>
<evidence type="ECO:0000256" key="6">
    <source>
        <dbReference type="SAM" id="Phobius"/>
    </source>
</evidence>
<keyword evidence="9" id="KW-1185">Reference proteome</keyword>
<feature type="domain" description="Peptidase S54 rhomboid" evidence="7">
    <location>
        <begin position="160"/>
        <end position="297"/>
    </location>
</feature>
<evidence type="ECO:0000256" key="1">
    <source>
        <dbReference type="ARBA" id="ARBA00004141"/>
    </source>
</evidence>
<dbReference type="AlphaFoldDB" id="A0A2U1NUI9"/>
<dbReference type="Pfam" id="PF01694">
    <property type="entry name" value="Rhomboid"/>
    <property type="match status" value="1"/>
</dbReference>
<dbReference type="InterPro" id="IPR022764">
    <property type="entry name" value="Peptidase_S54_rhomboid_dom"/>
</dbReference>
<protein>
    <submittedName>
        <fullName evidence="8">Peptidase S54, rhomboid</fullName>
    </submittedName>
</protein>
<keyword evidence="5 6" id="KW-0472">Membrane</keyword>
<dbReference type="PANTHER" id="PTHR43731">
    <property type="entry name" value="RHOMBOID PROTEASE"/>
    <property type="match status" value="1"/>
</dbReference>
<evidence type="ECO:0000256" key="3">
    <source>
        <dbReference type="ARBA" id="ARBA00022692"/>
    </source>
</evidence>
<dbReference type="OrthoDB" id="418595at2759"/>
<sequence>MVGGSFAPQPPEFSISGHHVKPFHLITNAAALRLGHYLRHSFASNRLHSPLKIPHIGHVLPLNGLFHGGSHQFKFFDLAQWPHDSLAATFSSCLLYFGGDGNKTNYGGQESLRTPTGRPVNKRTLTNILLAMNVLVYVAQIASKGQLIMWGAKVNSLIDKGQLWRLVTSAFLHANVGHLMINCYSLNSIGPTMENLSGPKRYLAIYMTSAISSSTMSYWLSKSPAVGASGAIFGLVGSFAIFVLRHNNMVKGGVGDLQHVARVIALNMAIGLLSQGIDNWGHLGGLIGGIATSWLIGPAWKFESASPHLGRRVLVDRAPIFSLTGTKRTSR</sequence>
<dbReference type="STRING" id="35608.A0A2U1NUI9"/>
<organism evidence="8 9">
    <name type="scientific">Artemisia annua</name>
    <name type="common">Sweet wormwood</name>
    <dbReference type="NCBI Taxonomy" id="35608"/>
    <lineage>
        <taxon>Eukaryota</taxon>
        <taxon>Viridiplantae</taxon>
        <taxon>Streptophyta</taxon>
        <taxon>Embryophyta</taxon>
        <taxon>Tracheophyta</taxon>
        <taxon>Spermatophyta</taxon>
        <taxon>Magnoliopsida</taxon>
        <taxon>eudicotyledons</taxon>
        <taxon>Gunneridae</taxon>
        <taxon>Pentapetalae</taxon>
        <taxon>asterids</taxon>
        <taxon>campanulids</taxon>
        <taxon>Asterales</taxon>
        <taxon>Asteraceae</taxon>
        <taxon>Asteroideae</taxon>
        <taxon>Anthemideae</taxon>
        <taxon>Artemisiinae</taxon>
        <taxon>Artemisia</taxon>
    </lineage>
</organism>
<evidence type="ECO:0000259" key="7">
    <source>
        <dbReference type="Pfam" id="PF01694"/>
    </source>
</evidence>
<proteinExistence type="inferred from homology"/>
<evidence type="ECO:0000256" key="2">
    <source>
        <dbReference type="ARBA" id="ARBA00009045"/>
    </source>
</evidence>
<dbReference type="EMBL" id="PKPP01002161">
    <property type="protein sequence ID" value="PWA77185.1"/>
    <property type="molecule type" value="Genomic_DNA"/>
</dbReference>
<dbReference type="FunFam" id="1.20.1540.10:FF:000015">
    <property type="entry name" value="RHOMBOID-like protein 10 chloroplastic"/>
    <property type="match status" value="1"/>
</dbReference>
<dbReference type="Proteomes" id="UP000245207">
    <property type="component" value="Unassembled WGS sequence"/>
</dbReference>
<comment type="similarity">
    <text evidence="2">Belongs to the peptidase S54 family.</text>
</comment>
<dbReference type="SUPFAM" id="SSF144091">
    <property type="entry name" value="Rhomboid-like"/>
    <property type="match status" value="1"/>
</dbReference>
<comment type="caution">
    <text evidence="8">The sequence shown here is derived from an EMBL/GenBank/DDBJ whole genome shotgun (WGS) entry which is preliminary data.</text>
</comment>
<evidence type="ECO:0000256" key="5">
    <source>
        <dbReference type="ARBA" id="ARBA00023136"/>
    </source>
</evidence>
<feature type="transmembrane region" description="Helical" evidence="6">
    <location>
        <begin position="226"/>
        <end position="244"/>
    </location>
</feature>
<dbReference type="GO" id="GO:0004252">
    <property type="term" value="F:serine-type endopeptidase activity"/>
    <property type="evidence" value="ECO:0007669"/>
    <property type="project" value="InterPro"/>
</dbReference>
<dbReference type="Gene3D" id="1.20.1540.10">
    <property type="entry name" value="Rhomboid-like"/>
    <property type="match status" value="1"/>
</dbReference>
<gene>
    <name evidence="8" type="ORF">CTI12_AA229220</name>
</gene>
<dbReference type="PANTHER" id="PTHR43731:SF26">
    <property type="entry name" value="RHOMBOID-LIKE PROTEIN 10, CHLOROPLASTIC"/>
    <property type="match status" value="1"/>
</dbReference>
<keyword evidence="3 6" id="KW-0812">Transmembrane</keyword>